<feature type="non-terminal residue" evidence="2">
    <location>
        <position position="283"/>
    </location>
</feature>
<comment type="caution">
    <text evidence="2">The sequence shown here is derived from an EMBL/GenBank/DDBJ whole genome shotgun (WGS) entry which is preliminary data.</text>
</comment>
<dbReference type="OrthoDB" id="2739948at2759"/>
<sequence length="283" mass="32519">MDSFYVQKSVRGWFKSTFDSSSKRRRRPMKRALTKGVFDDVPSKGPEALACLSICGAVNRMLHGMKLDDYVLKATGNTCEISADDRTPGLYFSRRDDETVFMRIIEKTSYDNNQASADWAHMISPIEVQLDEDPKSFEYSSESKTDSVADSHGEMARYATEVLRRQHRQFVVSAFIQNSTVRFYRWDRSGIIVSEPVDFHAEPEHLMRFFYWLALADRDQGSGYDTTVARATAEDIECLETFRQTLDHPTADDPPEVVDSAQTFYLEHIKAILDNQINYPVYK</sequence>
<reference evidence="2 3" key="1">
    <citation type="submission" date="2019-02" db="EMBL/GenBank/DDBJ databases">
        <title>Genome sequencing of the rare red list fungi Dentipellis fragilis.</title>
        <authorList>
            <person name="Buettner E."/>
            <person name="Kellner H."/>
        </authorList>
    </citation>
    <scope>NUCLEOTIDE SEQUENCE [LARGE SCALE GENOMIC DNA]</scope>
    <source>
        <strain evidence="2 3">DSM 105465</strain>
    </source>
</reference>
<name>A0A4Y9XUI5_9AGAM</name>
<evidence type="ECO:0000313" key="3">
    <source>
        <dbReference type="Proteomes" id="UP000298327"/>
    </source>
</evidence>
<evidence type="ECO:0000259" key="1">
    <source>
        <dbReference type="Pfam" id="PF17667"/>
    </source>
</evidence>
<accession>A0A4Y9XUI5</accession>
<organism evidence="2 3">
    <name type="scientific">Dentipellis fragilis</name>
    <dbReference type="NCBI Taxonomy" id="205917"/>
    <lineage>
        <taxon>Eukaryota</taxon>
        <taxon>Fungi</taxon>
        <taxon>Dikarya</taxon>
        <taxon>Basidiomycota</taxon>
        <taxon>Agaricomycotina</taxon>
        <taxon>Agaricomycetes</taxon>
        <taxon>Russulales</taxon>
        <taxon>Hericiaceae</taxon>
        <taxon>Dentipellis</taxon>
    </lineage>
</organism>
<dbReference type="AlphaFoldDB" id="A0A4Y9XUI5"/>
<dbReference type="EMBL" id="SEOQ01001086">
    <property type="protein sequence ID" value="TFY53934.1"/>
    <property type="molecule type" value="Genomic_DNA"/>
</dbReference>
<dbReference type="Proteomes" id="UP000298327">
    <property type="component" value="Unassembled WGS sequence"/>
</dbReference>
<dbReference type="PANTHER" id="PTHR38248:SF2">
    <property type="entry name" value="FUNK1 11"/>
    <property type="match status" value="1"/>
</dbReference>
<dbReference type="PANTHER" id="PTHR38248">
    <property type="entry name" value="FUNK1 6"/>
    <property type="match status" value="1"/>
</dbReference>
<gene>
    <name evidence="2" type="ORF">EVG20_g9909</name>
</gene>
<keyword evidence="3" id="KW-1185">Reference proteome</keyword>
<evidence type="ECO:0000313" key="2">
    <source>
        <dbReference type="EMBL" id="TFY53934.1"/>
    </source>
</evidence>
<protein>
    <recommendedName>
        <fullName evidence="1">Fungal-type protein kinase domain-containing protein</fullName>
    </recommendedName>
</protein>
<proteinExistence type="predicted"/>
<feature type="domain" description="Fungal-type protein kinase" evidence="1">
    <location>
        <begin position="138"/>
        <end position="232"/>
    </location>
</feature>
<dbReference type="InterPro" id="IPR040976">
    <property type="entry name" value="Pkinase_fungal"/>
</dbReference>
<dbReference type="Pfam" id="PF17667">
    <property type="entry name" value="Pkinase_fungal"/>
    <property type="match status" value="1"/>
</dbReference>